<dbReference type="EMBL" id="BLLK01000046">
    <property type="protein sequence ID" value="GFH53030.1"/>
    <property type="molecule type" value="Genomic_DNA"/>
</dbReference>
<feature type="signal peptide" evidence="1">
    <location>
        <begin position="1"/>
        <end position="16"/>
    </location>
</feature>
<protein>
    <submittedName>
        <fullName evidence="2">Uncharacterized protein</fullName>
    </submittedName>
</protein>
<dbReference type="Proteomes" id="UP001054902">
    <property type="component" value="Unassembled WGS sequence"/>
</dbReference>
<proteinExistence type="predicted"/>
<comment type="caution">
    <text evidence="2">The sequence shown here is derived from an EMBL/GenBank/DDBJ whole genome shotgun (WGS) entry which is preliminary data.</text>
</comment>
<reference evidence="2 3" key="1">
    <citation type="journal article" date="2021" name="Sci. Rep.">
        <title>The genome of the diatom Chaetoceros tenuissimus carries an ancient integrated fragment of an extant virus.</title>
        <authorList>
            <person name="Hongo Y."/>
            <person name="Kimura K."/>
            <person name="Takaki Y."/>
            <person name="Yoshida Y."/>
            <person name="Baba S."/>
            <person name="Kobayashi G."/>
            <person name="Nagasaki K."/>
            <person name="Hano T."/>
            <person name="Tomaru Y."/>
        </authorList>
    </citation>
    <scope>NUCLEOTIDE SEQUENCE [LARGE SCALE GENOMIC DNA]</scope>
    <source>
        <strain evidence="2 3">NIES-3715</strain>
    </source>
</reference>
<name>A0AAD3H7A2_9STRA</name>
<gene>
    <name evidence="2" type="ORF">CTEN210_09506</name>
</gene>
<sequence length="276" mass="29779">MNYLLAFLCFSSAASAFQSPSRVSSTFQTKLTMQNEMDSRRSFFSNILSTAIVGASFSSPALAADAVAESVEMKTFVDPKGLFALNVPKRYYAIRRTVKGDLPDEKTGKGRRGSSIFTAGDMAKAEVIAVERFPTFALLADEGIDASGDLSTFPTIGDKTAIANLIALRREKDKPGSARTIVVPNSASISEDGKTLYFKLETDIDVQKPELLMEQMGVTELKRITLAKATLNSNDGQLMAVFASALQQDFNGPDGVALQEVVDSFVATDQSNVTQK</sequence>
<dbReference type="AlphaFoldDB" id="A0AAD3H7A2"/>
<keyword evidence="3" id="KW-1185">Reference proteome</keyword>
<evidence type="ECO:0000313" key="3">
    <source>
        <dbReference type="Proteomes" id="UP001054902"/>
    </source>
</evidence>
<evidence type="ECO:0000256" key="1">
    <source>
        <dbReference type="SAM" id="SignalP"/>
    </source>
</evidence>
<feature type="chain" id="PRO_5041992712" evidence="1">
    <location>
        <begin position="17"/>
        <end position="276"/>
    </location>
</feature>
<evidence type="ECO:0000313" key="2">
    <source>
        <dbReference type="EMBL" id="GFH53030.1"/>
    </source>
</evidence>
<accession>A0AAD3H7A2</accession>
<keyword evidence="1" id="KW-0732">Signal</keyword>
<organism evidence="2 3">
    <name type="scientific">Chaetoceros tenuissimus</name>
    <dbReference type="NCBI Taxonomy" id="426638"/>
    <lineage>
        <taxon>Eukaryota</taxon>
        <taxon>Sar</taxon>
        <taxon>Stramenopiles</taxon>
        <taxon>Ochrophyta</taxon>
        <taxon>Bacillariophyta</taxon>
        <taxon>Coscinodiscophyceae</taxon>
        <taxon>Chaetocerotophycidae</taxon>
        <taxon>Chaetocerotales</taxon>
        <taxon>Chaetocerotaceae</taxon>
        <taxon>Chaetoceros</taxon>
    </lineage>
</organism>